<gene>
    <name evidence="2" type="ORF">WUBG_18696</name>
</gene>
<name>J9A8W5_WUCBA</name>
<organism evidence="2 3">
    <name type="scientific">Wuchereria bancrofti</name>
    <dbReference type="NCBI Taxonomy" id="6293"/>
    <lineage>
        <taxon>Eukaryota</taxon>
        <taxon>Metazoa</taxon>
        <taxon>Ecdysozoa</taxon>
        <taxon>Nematoda</taxon>
        <taxon>Chromadorea</taxon>
        <taxon>Rhabditida</taxon>
        <taxon>Spirurina</taxon>
        <taxon>Spiruromorpha</taxon>
        <taxon>Filarioidea</taxon>
        <taxon>Onchocercidae</taxon>
        <taxon>Wuchereria</taxon>
    </lineage>
</organism>
<evidence type="ECO:0000313" key="2">
    <source>
        <dbReference type="EMBL" id="EJW70400.1"/>
    </source>
</evidence>
<sequence>MSDNKNIRKGEGKEQEQQQSQQFMEKTKGSGSLGMVAGEGRSDSQHGSMFGKSLRGASIFT</sequence>
<evidence type="ECO:0000256" key="1">
    <source>
        <dbReference type="SAM" id="MobiDB-lite"/>
    </source>
</evidence>
<dbReference type="Proteomes" id="UP000004810">
    <property type="component" value="Unassembled WGS sequence"/>
</dbReference>
<reference evidence="3" key="1">
    <citation type="submission" date="2012-08" db="EMBL/GenBank/DDBJ databases">
        <title>The Genome Sequence of Wuchereria bancrofti.</title>
        <authorList>
            <person name="Nutman T.B."/>
            <person name="Fink D.L."/>
            <person name="Russ C."/>
            <person name="Young S."/>
            <person name="Zeng Q."/>
            <person name="Koehrsen M."/>
            <person name="Alvarado L."/>
            <person name="Berlin A."/>
            <person name="Chapman S.B."/>
            <person name="Chen Z."/>
            <person name="Freedman E."/>
            <person name="Gellesch M."/>
            <person name="Goldberg J."/>
            <person name="Griggs A."/>
            <person name="Gujja S."/>
            <person name="Heilman E.R."/>
            <person name="Heiman D."/>
            <person name="Hepburn T."/>
            <person name="Howarth C."/>
            <person name="Jen D."/>
            <person name="Larson L."/>
            <person name="Lewis B."/>
            <person name="Mehta T."/>
            <person name="Park D."/>
            <person name="Pearson M."/>
            <person name="Roberts A."/>
            <person name="Saif S."/>
            <person name="Shea T."/>
            <person name="Shenoy N."/>
            <person name="Sisk P."/>
            <person name="Stolte C."/>
            <person name="Sykes S."/>
            <person name="Walk T."/>
            <person name="White J."/>
            <person name="Yandava C."/>
            <person name="Haas B."/>
            <person name="Henn M.R."/>
            <person name="Nusbaum C."/>
            <person name="Birren B."/>
        </authorList>
    </citation>
    <scope>NUCLEOTIDE SEQUENCE [LARGE SCALE GENOMIC DNA]</scope>
    <source>
        <strain evidence="3">NA</strain>
    </source>
</reference>
<accession>J9A8W5</accession>
<dbReference type="EMBL" id="ADBV01022122">
    <property type="protein sequence ID" value="EJW70400.1"/>
    <property type="molecule type" value="Genomic_DNA"/>
</dbReference>
<dbReference type="AlphaFoldDB" id="J9A8W5"/>
<comment type="caution">
    <text evidence="2">The sequence shown here is derived from an EMBL/GenBank/DDBJ whole genome shotgun (WGS) entry which is preliminary data.</text>
</comment>
<protein>
    <submittedName>
        <fullName evidence="2">Uncharacterized protein</fullName>
    </submittedName>
</protein>
<proteinExistence type="predicted"/>
<feature type="non-terminal residue" evidence="2">
    <location>
        <position position="61"/>
    </location>
</feature>
<feature type="compositionally biased region" description="Basic and acidic residues" evidence="1">
    <location>
        <begin position="1"/>
        <end position="16"/>
    </location>
</feature>
<evidence type="ECO:0000313" key="3">
    <source>
        <dbReference type="Proteomes" id="UP000004810"/>
    </source>
</evidence>
<feature type="region of interest" description="Disordered" evidence="1">
    <location>
        <begin position="1"/>
        <end position="61"/>
    </location>
</feature>